<evidence type="ECO:0000259" key="1">
    <source>
        <dbReference type="Pfam" id="PF03101"/>
    </source>
</evidence>
<dbReference type="EnsemblPlants" id="TuG1812G0600004377.01.T01">
    <property type="protein sequence ID" value="TuG1812G0600004377.01.T01.cds465301"/>
    <property type="gene ID" value="TuG1812G0600004377.01"/>
</dbReference>
<dbReference type="PANTHER" id="PTHR46328:SF30">
    <property type="entry name" value="OS04G0641500 PROTEIN"/>
    <property type="match status" value="1"/>
</dbReference>
<organism evidence="2 3">
    <name type="scientific">Triticum urartu</name>
    <name type="common">Red wild einkorn</name>
    <name type="synonym">Crithodium urartu</name>
    <dbReference type="NCBI Taxonomy" id="4572"/>
    <lineage>
        <taxon>Eukaryota</taxon>
        <taxon>Viridiplantae</taxon>
        <taxon>Streptophyta</taxon>
        <taxon>Embryophyta</taxon>
        <taxon>Tracheophyta</taxon>
        <taxon>Spermatophyta</taxon>
        <taxon>Magnoliopsida</taxon>
        <taxon>Liliopsida</taxon>
        <taxon>Poales</taxon>
        <taxon>Poaceae</taxon>
        <taxon>BOP clade</taxon>
        <taxon>Pooideae</taxon>
        <taxon>Triticodae</taxon>
        <taxon>Triticeae</taxon>
        <taxon>Triticinae</taxon>
        <taxon>Triticum</taxon>
    </lineage>
</organism>
<feature type="domain" description="FAR1" evidence="1">
    <location>
        <begin position="11"/>
        <end position="105"/>
    </location>
</feature>
<evidence type="ECO:0000313" key="3">
    <source>
        <dbReference type="Proteomes" id="UP000015106"/>
    </source>
</evidence>
<accession>A0A8R7QX42</accession>
<dbReference type="Proteomes" id="UP000015106">
    <property type="component" value="Chromosome 6"/>
</dbReference>
<dbReference type="Gramene" id="TuG1812G0600004377.01.T01">
    <property type="protein sequence ID" value="TuG1812G0600004377.01.T01.cds465301"/>
    <property type="gene ID" value="TuG1812G0600004377.01"/>
</dbReference>
<reference evidence="3" key="1">
    <citation type="journal article" date="2013" name="Nature">
        <title>Draft genome of the wheat A-genome progenitor Triticum urartu.</title>
        <authorList>
            <person name="Ling H.Q."/>
            <person name="Zhao S."/>
            <person name="Liu D."/>
            <person name="Wang J."/>
            <person name="Sun H."/>
            <person name="Zhang C."/>
            <person name="Fan H."/>
            <person name="Li D."/>
            <person name="Dong L."/>
            <person name="Tao Y."/>
            <person name="Gao C."/>
            <person name="Wu H."/>
            <person name="Li Y."/>
            <person name="Cui Y."/>
            <person name="Guo X."/>
            <person name="Zheng S."/>
            <person name="Wang B."/>
            <person name="Yu K."/>
            <person name="Liang Q."/>
            <person name="Yang W."/>
            <person name="Lou X."/>
            <person name="Chen J."/>
            <person name="Feng M."/>
            <person name="Jian J."/>
            <person name="Zhang X."/>
            <person name="Luo G."/>
            <person name="Jiang Y."/>
            <person name="Liu J."/>
            <person name="Wang Z."/>
            <person name="Sha Y."/>
            <person name="Zhang B."/>
            <person name="Wu H."/>
            <person name="Tang D."/>
            <person name="Shen Q."/>
            <person name="Xue P."/>
            <person name="Zou S."/>
            <person name="Wang X."/>
            <person name="Liu X."/>
            <person name="Wang F."/>
            <person name="Yang Y."/>
            <person name="An X."/>
            <person name="Dong Z."/>
            <person name="Zhang K."/>
            <person name="Zhang X."/>
            <person name="Luo M.C."/>
            <person name="Dvorak J."/>
            <person name="Tong Y."/>
            <person name="Wang J."/>
            <person name="Yang H."/>
            <person name="Li Z."/>
            <person name="Wang D."/>
            <person name="Zhang A."/>
            <person name="Wang J."/>
        </authorList>
    </citation>
    <scope>NUCLEOTIDE SEQUENCE</scope>
    <source>
        <strain evidence="3">cv. G1812</strain>
    </source>
</reference>
<dbReference type="PANTHER" id="PTHR46328">
    <property type="entry name" value="FAR-RED IMPAIRED RESPONSIVE (FAR1) FAMILY PROTEIN-RELATED"/>
    <property type="match status" value="1"/>
</dbReference>
<dbReference type="AlphaFoldDB" id="A0A8R7QX42"/>
<reference evidence="2" key="2">
    <citation type="submission" date="2018-03" db="EMBL/GenBank/DDBJ databases">
        <title>The Triticum urartu genome reveals the dynamic nature of wheat genome evolution.</title>
        <authorList>
            <person name="Ling H."/>
            <person name="Ma B."/>
            <person name="Shi X."/>
            <person name="Liu H."/>
            <person name="Dong L."/>
            <person name="Sun H."/>
            <person name="Cao Y."/>
            <person name="Gao Q."/>
            <person name="Zheng S."/>
            <person name="Li Y."/>
            <person name="Yu Y."/>
            <person name="Du H."/>
            <person name="Qi M."/>
            <person name="Li Y."/>
            <person name="Yu H."/>
            <person name="Cui Y."/>
            <person name="Wang N."/>
            <person name="Chen C."/>
            <person name="Wu H."/>
            <person name="Zhao Y."/>
            <person name="Zhang J."/>
            <person name="Li Y."/>
            <person name="Zhou W."/>
            <person name="Zhang B."/>
            <person name="Hu W."/>
            <person name="Eijk M."/>
            <person name="Tang J."/>
            <person name="Witsenboer H."/>
            <person name="Zhao S."/>
            <person name="Li Z."/>
            <person name="Zhang A."/>
            <person name="Wang D."/>
            <person name="Liang C."/>
        </authorList>
    </citation>
    <scope>NUCLEOTIDE SEQUENCE [LARGE SCALE GENOMIC DNA]</scope>
    <source>
        <strain evidence="2">cv. G1812</strain>
    </source>
</reference>
<proteinExistence type="predicted"/>
<keyword evidence="3" id="KW-1185">Reference proteome</keyword>
<protein>
    <recommendedName>
        <fullName evidence="1">FAR1 domain-containing protein</fullName>
    </recommendedName>
</protein>
<dbReference type="Pfam" id="PF03101">
    <property type="entry name" value="FAR1"/>
    <property type="match status" value="1"/>
</dbReference>
<dbReference type="InterPro" id="IPR004330">
    <property type="entry name" value="FAR1_DNA_bnd_dom"/>
</dbReference>
<reference evidence="2" key="3">
    <citation type="submission" date="2022-06" db="UniProtKB">
        <authorList>
            <consortium name="EnsemblPlants"/>
        </authorList>
    </citation>
    <scope>IDENTIFICATION</scope>
</reference>
<evidence type="ECO:0000313" key="2">
    <source>
        <dbReference type="EnsemblPlants" id="TuG1812G0600004377.01.T01.cds465301"/>
    </source>
</evidence>
<name>A0A8R7QX42_TRIUA</name>
<sequence>MTFDSMEAVEEFYKAYAHNVGFSVRIGQKKTVDNVIVWRRFLCSKSGFRTEKVDEPRTNLNGEKKRTHARKITRCGCKAMITVKHIKDGKYSVSDFHEEHTHDFVTPRKQHLIKSNRKVSEKAKGTLFTCHAASIGTSGVFRLLRVGEGGF</sequence>